<accession>A0A1E3VHW7</accession>
<sequence length="72" mass="7539">MSSKVGSNSSKVSSSATGSTNTKAKNDGADAFKAQMEELAAVSTEATNRSMLLRTVTTQLSTVKKVADERVQ</sequence>
<reference evidence="3" key="1">
    <citation type="submission" date="2016-05" db="EMBL/GenBank/DDBJ databases">
        <authorList>
            <person name="Li Y."/>
        </authorList>
    </citation>
    <scope>NUCLEOTIDE SEQUENCE [LARGE SCALE GENOMIC DNA]</scope>
    <source>
        <strain evidence="3">YIC4027</strain>
    </source>
</reference>
<evidence type="ECO:0000256" key="1">
    <source>
        <dbReference type="SAM" id="MobiDB-lite"/>
    </source>
</evidence>
<feature type="compositionally biased region" description="Low complexity" evidence="1">
    <location>
        <begin position="1"/>
        <end position="21"/>
    </location>
</feature>
<gene>
    <name evidence="2" type="ORF">A8M32_00990</name>
</gene>
<proteinExistence type="predicted"/>
<protein>
    <submittedName>
        <fullName evidence="2">Nodulation protein NopA</fullName>
    </submittedName>
</protein>
<evidence type="ECO:0000313" key="3">
    <source>
        <dbReference type="Proteomes" id="UP000094342"/>
    </source>
</evidence>
<feature type="region of interest" description="Disordered" evidence="1">
    <location>
        <begin position="1"/>
        <end position="29"/>
    </location>
</feature>
<dbReference type="EMBL" id="LYBW01000030">
    <property type="protein sequence ID" value="ODR93189.1"/>
    <property type="molecule type" value="Genomic_DNA"/>
</dbReference>
<dbReference type="STRING" id="1752398.A8M32_00990"/>
<organism evidence="2 3">
    <name type="scientific">Sinorhizobium alkalisoli</name>
    <dbReference type="NCBI Taxonomy" id="1752398"/>
    <lineage>
        <taxon>Bacteria</taxon>
        <taxon>Pseudomonadati</taxon>
        <taxon>Pseudomonadota</taxon>
        <taxon>Alphaproteobacteria</taxon>
        <taxon>Hyphomicrobiales</taxon>
        <taxon>Rhizobiaceae</taxon>
        <taxon>Sinorhizobium/Ensifer group</taxon>
        <taxon>Sinorhizobium</taxon>
    </lineage>
</organism>
<keyword evidence="3" id="KW-1185">Reference proteome</keyword>
<dbReference type="AlphaFoldDB" id="A0A1E3VHW7"/>
<evidence type="ECO:0000313" key="2">
    <source>
        <dbReference type="EMBL" id="ODR93189.1"/>
    </source>
</evidence>
<comment type="caution">
    <text evidence="2">The sequence shown here is derived from an EMBL/GenBank/DDBJ whole genome shotgun (WGS) entry which is preliminary data.</text>
</comment>
<dbReference type="Proteomes" id="UP000094342">
    <property type="component" value="Unassembled WGS sequence"/>
</dbReference>
<name>A0A1E3VHW7_9HYPH</name>